<proteinExistence type="predicted"/>
<organism evidence="2 3">
    <name type="scientific">Hemibagrus wyckioides</name>
    <dbReference type="NCBI Taxonomy" id="337641"/>
    <lineage>
        <taxon>Eukaryota</taxon>
        <taxon>Metazoa</taxon>
        <taxon>Chordata</taxon>
        <taxon>Craniata</taxon>
        <taxon>Vertebrata</taxon>
        <taxon>Euteleostomi</taxon>
        <taxon>Actinopterygii</taxon>
        <taxon>Neopterygii</taxon>
        <taxon>Teleostei</taxon>
        <taxon>Ostariophysi</taxon>
        <taxon>Siluriformes</taxon>
        <taxon>Bagridae</taxon>
        <taxon>Hemibagrus</taxon>
    </lineage>
</organism>
<dbReference type="AlphaFoldDB" id="A0A9D3P662"/>
<feature type="compositionally biased region" description="Polar residues" evidence="1">
    <location>
        <begin position="122"/>
        <end position="136"/>
    </location>
</feature>
<keyword evidence="3" id="KW-1185">Reference proteome</keyword>
<feature type="compositionally biased region" description="Basic and acidic residues" evidence="1">
    <location>
        <begin position="1"/>
        <end position="18"/>
    </location>
</feature>
<protein>
    <submittedName>
        <fullName evidence="2">Uncharacterized protein</fullName>
    </submittedName>
</protein>
<gene>
    <name evidence="2" type="ORF">KOW79_002004</name>
</gene>
<evidence type="ECO:0000313" key="3">
    <source>
        <dbReference type="Proteomes" id="UP000824219"/>
    </source>
</evidence>
<feature type="region of interest" description="Disordered" evidence="1">
    <location>
        <begin position="1"/>
        <end position="136"/>
    </location>
</feature>
<comment type="caution">
    <text evidence="2">The sequence shown here is derived from an EMBL/GenBank/DDBJ whole genome shotgun (WGS) entry which is preliminary data.</text>
</comment>
<dbReference type="Proteomes" id="UP000824219">
    <property type="component" value="Linkage Group LG02"/>
</dbReference>
<dbReference type="EMBL" id="JAHKSW010000002">
    <property type="protein sequence ID" value="KAG7335408.1"/>
    <property type="molecule type" value="Genomic_DNA"/>
</dbReference>
<feature type="compositionally biased region" description="Basic and acidic residues" evidence="1">
    <location>
        <begin position="77"/>
        <end position="90"/>
    </location>
</feature>
<sequence>MKKEVEEDVVEELKENVVRNHHPVHHSQPDTGVEMTRFRFSANESAPTLLSPLRSPPPPPTNGEDQEERGAAGRSRRTAEPRQVEGRTAEAGESCARLRAQLTARKTGARDTMGGRNRYRRPSTTNASSVSLEGIL</sequence>
<reference evidence="2 3" key="1">
    <citation type="submission" date="2021-06" db="EMBL/GenBank/DDBJ databases">
        <title>Chromosome-level genome assembly of the red-tail catfish (Hemibagrus wyckioides).</title>
        <authorList>
            <person name="Shao F."/>
        </authorList>
    </citation>
    <scope>NUCLEOTIDE SEQUENCE [LARGE SCALE GENOMIC DNA]</scope>
    <source>
        <strain evidence="2">EC202008001</strain>
        <tissue evidence="2">Blood</tissue>
    </source>
</reference>
<accession>A0A9D3P662</accession>
<name>A0A9D3P662_9TELE</name>
<evidence type="ECO:0000313" key="2">
    <source>
        <dbReference type="EMBL" id="KAG7335408.1"/>
    </source>
</evidence>
<evidence type="ECO:0000256" key="1">
    <source>
        <dbReference type="SAM" id="MobiDB-lite"/>
    </source>
</evidence>